<evidence type="ECO:0000256" key="2">
    <source>
        <dbReference type="SAM" id="Phobius"/>
    </source>
</evidence>
<feature type="region of interest" description="Disordered" evidence="1">
    <location>
        <begin position="1"/>
        <end position="31"/>
    </location>
</feature>
<feature type="transmembrane region" description="Helical" evidence="2">
    <location>
        <begin position="163"/>
        <end position="183"/>
    </location>
</feature>
<evidence type="ECO:0000313" key="3">
    <source>
        <dbReference type="EMBL" id="CRX79034.1"/>
    </source>
</evidence>
<feature type="transmembrane region" description="Helical" evidence="2">
    <location>
        <begin position="125"/>
        <end position="143"/>
    </location>
</feature>
<keyword evidence="2" id="KW-1133">Transmembrane helix</keyword>
<dbReference type="AlphaFoldDB" id="A0A0H5G9Q4"/>
<keyword evidence="2" id="KW-0472">Membrane</keyword>
<protein>
    <submittedName>
        <fullName evidence="3">Uncharacterized protein</fullName>
    </submittedName>
</protein>
<reference evidence="3" key="1">
    <citation type="submission" date="2015-06" db="EMBL/GenBank/DDBJ databases">
        <title>Genetic Architecture Underlying Mating-Type Determination in the Yeast Leucosporidium scottii and the Evolution of Mating Systems in Basidiomycetes.</title>
        <authorList>
            <person name="Maia T.M."/>
            <person name="Lopes S."/>
            <person name="Almeida J.M.G.C.F."/>
            <person name="Rosa L.H."/>
            <person name="Sampaio J.P."/>
            <person name="Goncalves P."/>
            <person name="Coelho M.A."/>
        </authorList>
    </citation>
    <scope>NUCLEOTIDE SEQUENCE</scope>
</reference>
<feature type="compositionally biased region" description="Low complexity" evidence="1">
    <location>
        <begin position="15"/>
        <end position="31"/>
    </location>
</feature>
<dbReference type="EMBL" id="LN868506">
    <property type="protein sequence ID" value="CRX79034.1"/>
    <property type="molecule type" value="Genomic_DNA"/>
</dbReference>
<evidence type="ECO:0000256" key="1">
    <source>
        <dbReference type="SAM" id="MobiDB-lite"/>
    </source>
</evidence>
<accession>A0A0H5G9Q4</accession>
<proteinExistence type="predicted"/>
<organism evidence="3">
    <name type="scientific">Leucosporidium scottii</name>
    <dbReference type="NCBI Taxonomy" id="5278"/>
    <lineage>
        <taxon>Eukaryota</taxon>
        <taxon>Fungi</taxon>
        <taxon>Dikarya</taxon>
        <taxon>Basidiomycota</taxon>
        <taxon>Pucciniomycotina</taxon>
        <taxon>Microbotryomycetes</taxon>
        <taxon>Leucosporidiales</taxon>
        <taxon>Leucosporidium</taxon>
    </lineage>
</organism>
<keyword evidence="2" id="KW-0812">Transmembrane</keyword>
<name>A0A0H5G9Q4_9BASI</name>
<sequence length="235" mass="25195">MVSDLKGVESSRSVSTPTSTAISASTSTASTKLIRRELSPDPPFLGATSPSLSSPTAMATLVRRHQLKREVRTSSSETPIKAVTAAARASSTTASATASTDTTTCAYVGDTTVPKQVGGVLFSTLERIFCAIILIFALLAEIPPHSRFTQRFWTYAFPPFGESFGTGVLGVVQVFVGCSALSHSHRVSSPSARTPPLTQEHPQATLLSMEKDLFPLHQSPARARRRGDQSSFRRR</sequence>